<evidence type="ECO:0000256" key="3">
    <source>
        <dbReference type="ARBA" id="ARBA00022679"/>
    </source>
</evidence>
<dbReference type="AlphaFoldDB" id="A0A1I2EKA4"/>
<dbReference type="GO" id="GO:0004674">
    <property type="term" value="F:protein serine/threonine kinase activity"/>
    <property type="evidence" value="ECO:0007669"/>
    <property type="project" value="UniProtKB-KW"/>
</dbReference>
<evidence type="ECO:0000313" key="10">
    <source>
        <dbReference type="Proteomes" id="UP000199323"/>
    </source>
</evidence>
<reference evidence="9 10" key="1">
    <citation type="submission" date="2016-10" db="EMBL/GenBank/DDBJ databases">
        <authorList>
            <person name="de Groot N.N."/>
        </authorList>
    </citation>
    <scope>NUCLEOTIDE SEQUENCE [LARGE SCALE GENOMIC DNA]</scope>
    <source>
        <strain evidence="9 10">CGMCC 4.3510</strain>
    </source>
</reference>
<dbReference type="Proteomes" id="UP000199323">
    <property type="component" value="Unassembled WGS sequence"/>
</dbReference>
<gene>
    <name evidence="9" type="ORF">SAMN05216251_106250</name>
</gene>
<dbReference type="InterPro" id="IPR017441">
    <property type="entry name" value="Protein_kinase_ATP_BS"/>
</dbReference>
<accession>A0A1I2EKA4</accession>
<evidence type="ECO:0000256" key="6">
    <source>
        <dbReference type="ARBA" id="ARBA00022840"/>
    </source>
</evidence>
<dbReference type="RefSeq" id="WP_093713610.1">
    <property type="nucleotide sequence ID" value="NZ_FONG01000006.1"/>
</dbReference>
<dbReference type="InterPro" id="IPR011009">
    <property type="entry name" value="Kinase-like_dom_sf"/>
</dbReference>
<dbReference type="PROSITE" id="PS50011">
    <property type="entry name" value="PROTEIN_KINASE_DOM"/>
    <property type="match status" value="1"/>
</dbReference>
<dbReference type="Gene3D" id="1.10.510.10">
    <property type="entry name" value="Transferase(Phosphotransferase) domain 1"/>
    <property type="match status" value="1"/>
</dbReference>
<evidence type="ECO:0000256" key="4">
    <source>
        <dbReference type="ARBA" id="ARBA00022741"/>
    </source>
</evidence>
<evidence type="ECO:0000256" key="1">
    <source>
        <dbReference type="ARBA" id="ARBA00012513"/>
    </source>
</evidence>
<dbReference type="EMBL" id="FONG01000006">
    <property type="protein sequence ID" value="SFE93057.1"/>
    <property type="molecule type" value="Genomic_DNA"/>
</dbReference>
<dbReference type="PANTHER" id="PTHR43289">
    <property type="entry name" value="MITOGEN-ACTIVATED PROTEIN KINASE KINASE KINASE 20-RELATED"/>
    <property type="match status" value="1"/>
</dbReference>
<dbReference type="Gene3D" id="3.30.200.20">
    <property type="entry name" value="Phosphorylase Kinase, domain 1"/>
    <property type="match status" value="1"/>
</dbReference>
<proteinExistence type="predicted"/>
<keyword evidence="3" id="KW-0808">Transferase</keyword>
<keyword evidence="2" id="KW-0723">Serine/threonine-protein kinase</keyword>
<sequence>MSGEIGIGTVLSDRYLLEESLGGGGYGQVYAALDRSLGRRVAVKVLTLRPDWADGERDERQGRFRREAMAAAALSHPNVATVHDAGEHRGRPFIVMELLRGSDFRQVLLDRGGLPVADVVSYGAQICAGLRHAHERGLVHRDVKPENLMLLPDGVVKICDFGLVAHRDDSVTRYTDPRAVMGSPPYFSPEQAQGLDVTERSDLYSLGCVLYAMLAEGPPFSAGTTVGYAYLHVHEAPERIERRRPEVPAELADLVHHLLAKDPHDRPAGAGEVADRLRGLRRPTPVRRSPTVLDRNARHVLWALLEEAEGLLAADRFTEADERYWQALQQIVRKGAENEAASYAALFGRARALEGLNGAAAVARRFEDLSADAAGALGPEHPLARCIAAYAEVRAGGGR</sequence>
<dbReference type="PROSITE" id="PS00108">
    <property type="entry name" value="PROTEIN_KINASE_ST"/>
    <property type="match status" value="1"/>
</dbReference>
<evidence type="ECO:0000259" key="8">
    <source>
        <dbReference type="PROSITE" id="PS50011"/>
    </source>
</evidence>
<evidence type="ECO:0000313" key="9">
    <source>
        <dbReference type="EMBL" id="SFE93057.1"/>
    </source>
</evidence>
<protein>
    <recommendedName>
        <fullName evidence="1">non-specific serine/threonine protein kinase</fullName>
        <ecNumber evidence="1">2.7.11.1</ecNumber>
    </recommendedName>
</protein>
<dbReference type="STRING" id="380248.SAMN05216251_106250"/>
<evidence type="ECO:0000256" key="2">
    <source>
        <dbReference type="ARBA" id="ARBA00022527"/>
    </source>
</evidence>
<evidence type="ECO:0000256" key="7">
    <source>
        <dbReference type="PROSITE-ProRule" id="PRU10141"/>
    </source>
</evidence>
<dbReference type="SUPFAM" id="SSF56112">
    <property type="entry name" value="Protein kinase-like (PK-like)"/>
    <property type="match status" value="1"/>
</dbReference>
<dbReference type="SMART" id="SM00220">
    <property type="entry name" value="S_TKc"/>
    <property type="match status" value="1"/>
</dbReference>
<organism evidence="9 10">
    <name type="scientific">Actinacidiphila alni</name>
    <dbReference type="NCBI Taxonomy" id="380248"/>
    <lineage>
        <taxon>Bacteria</taxon>
        <taxon>Bacillati</taxon>
        <taxon>Actinomycetota</taxon>
        <taxon>Actinomycetes</taxon>
        <taxon>Kitasatosporales</taxon>
        <taxon>Streptomycetaceae</taxon>
        <taxon>Actinacidiphila</taxon>
    </lineage>
</organism>
<dbReference type="InterPro" id="IPR000719">
    <property type="entry name" value="Prot_kinase_dom"/>
</dbReference>
<keyword evidence="4 7" id="KW-0547">Nucleotide-binding</keyword>
<keyword evidence="10" id="KW-1185">Reference proteome</keyword>
<dbReference type="PROSITE" id="PS00107">
    <property type="entry name" value="PROTEIN_KINASE_ATP"/>
    <property type="match status" value="1"/>
</dbReference>
<dbReference type="FunFam" id="1.10.510.10:FF:000021">
    <property type="entry name" value="Serine/threonine protein kinase"/>
    <property type="match status" value="1"/>
</dbReference>
<dbReference type="EC" id="2.7.11.1" evidence="1"/>
<dbReference type="OrthoDB" id="9762169at2"/>
<keyword evidence="6 7" id="KW-0067">ATP-binding</keyword>
<dbReference type="GO" id="GO:0005524">
    <property type="term" value="F:ATP binding"/>
    <property type="evidence" value="ECO:0007669"/>
    <property type="project" value="UniProtKB-UniRule"/>
</dbReference>
<dbReference type="PANTHER" id="PTHR43289:SF6">
    <property type="entry name" value="SERINE_THREONINE-PROTEIN KINASE NEKL-3"/>
    <property type="match status" value="1"/>
</dbReference>
<name>A0A1I2EKA4_9ACTN</name>
<evidence type="ECO:0000256" key="5">
    <source>
        <dbReference type="ARBA" id="ARBA00022777"/>
    </source>
</evidence>
<feature type="domain" description="Protein kinase" evidence="8">
    <location>
        <begin position="15"/>
        <end position="278"/>
    </location>
</feature>
<keyword evidence="5 9" id="KW-0418">Kinase</keyword>
<dbReference type="Pfam" id="PF00069">
    <property type="entry name" value="Pkinase"/>
    <property type="match status" value="1"/>
</dbReference>
<dbReference type="InterPro" id="IPR008271">
    <property type="entry name" value="Ser/Thr_kinase_AS"/>
</dbReference>
<feature type="binding site" evidence="7">
    <location>
        <position position="44"/>
    </location>
    <ligand>
        <name>ATP</name>
        <dbReference type="ChEBI" id="CHEBI:30616"/>
    </ligand>
</feature>
<dbReference type="CDD" id="cd14014">
    <property type="entry name" value="STKc_PknB_like"/>
    <property type="match status" value="1"/>
</dbReference>